<gene>
    <name evidence="2" type="ORF">niasHT_037334</name>
</gene>
<evidence type="ECO:0000313" key="2">
    <source>
        <dbReference type="EMBL" id="KAL3085593.1"/>
    </source>
</evidence>
<feature type="region of interest" description="Disordered" evidence="1">
    <location>
        <begin position="307"/>
        <end position="335"/>
    </location>
</feature>
<keyword evidence="3" id="KW-1185">Reference proteome</keyword>
<dbReference type="Proteomes" id="UP001620626">
    <property type="component" value="Unassembled WGS sequence"/>
</dbReference>
<sequence>MDNQHHFSTATSSMVSSSNLSSIMESPDVSQHITFKGASPPDTSQHSTRMPQYVPRKNAENFQRKMNDDPAPVMPDKLCSKHNLPNPTAAAAAAAVGAGVVPLNNSQWISHILDQQHGDTDQQQQREETQLLVGRRLPSMRSMWEERISEESEQKQYEEQVNAALFARRQFLFPKWRSVDPLTASLVASHKTPEMIPVDSRIPQYRHQSLMETERMAPYAKLELHKPYIEQEVSKQLQKDAKRMFVPARPKNPEEMAQARACEILYRQKAPWYNLDEIRQQISHESIANVDTTRQMFEHQSIKLSQEEREIQPRRAQQQKMQHHQNAVENDGNGTFYTVRRSSHEF</sequence>
<evidence type="ECO:0000313" key="3">
    <source>
        <dbReference type="Proteomes" id="UP001620626"/>
    </source>
</evidence>
<feature type="compositionally biased region" description="Polar residues" evidence="1">
    <location>
        <begin position="41"/>
        <end position="50"/>
    </location>
</feature>
<organism evidence="2 3">
    <name type="scientific">Heterodera trifolii</name>
    <dbReference type="NCBI Taxonomy" id="157864"/>
    <lineage>
        <taxon>Eukaryota</taxon>
        <taxon>Metazoa</taxon>
        <taxon>Ecdysozoa</taxon>
        <taxon>Nematoda</taxon>
        <taxon>Chromadorea</taxon>
        <taxon>Rhabditida</taxon>
        <taxon>Tylenchina</taxon>
        <taxon>Tylenchomorpha</taxon>
        <taxon>Tylenchoidea</taxon>
        <taxon>Heteroderidae</taxon>
        <taxon>Heteroderinae</taxon>
        <taxon>Heterodera</taxon>
    </lineage>
</organism>
<feature type="compositionally biased region" description="Low complexity" evidence="1">
    <location>
        <begin position="8"/>
        <end position="26"/>
    </location>
</feature>
<evidence type="ECO:0000256" key="1">
    <source>
        <dbReference type="SAM" id="MobiDB-lite"/>
    </source>
</evidence>
<protein>
    <submittedName>
        <fullName evidence="2">Uncharacterized protein</fullName>
    </submittedName>
</protein>
<reference evidence="2 3" key="1">
    <citation type="submission" date="2024-10" db="EMBL/GenBank/DDBJ databases">
        <authorList>
            <person name="Kim D."/>
        </authorList>
    </citation>
    <scope>NUCLEOTIDE SEQUENCE [LARGE SCALE GENOMIC DNA]</scope>
    <source>
        <strain evidence="2">BH-2024</strain>
    </source>
</reference>
<name>A0ABD2J709_9BILA</name>
<dbReference type="EMBL" id="JBICBT010001056">
    <property type="protein sequence ID" value="KAL3085593.1"/>
    <property type="molecule type" value="Genomic_DNA"/>
</dbReference>
<proteinExistence type="predicted"/>
<feature type="region of interest" description="Disordered" evidence="1">
    <location>
        <begin position="1"/>
        <end position="51"/>
    </location>
</feature>
<feature type="compositionally biased region" description="Polar residues" evidence="1">
    <location>
        <begin position="315"/>
        <end position="335"/>
    </location>
</feature>
<accession>A0ABD2J709</accession>
<dbReference type="AlphaFoldDB" id="A0ABD2J709"/>
<comment type="caution">
    <text evidence="2">The sequence shown here is derived from an EMBL/GenBank/DDBJ whole genome shotgun (WGS) entry which is preliminary data.</text>
</comment>